<organism evidence="1 2">
    <name type="scientific">Antarcticirhabdus aurantiaca</name>
    <dbReference type="NCBI Taxonomy" id="2606717"/>
    <lineage>
        <taxon>Bacteria</taxon>
        <taxon>Pseudomonadati</taxon>
        <taxon>Pseudomonadota</taxon>
        <taxon>Alphaproteobacteria</taxon>
        <taxon>Hyphomicrobiales</taxon>
        <taxon>Aurantimonadaceae</taxon>
        <taxon>Antarcticirhabdus</taxon>
    </lineage>
</organism>
<name>A0ACD4NSG9_9HYPH</name>
<keyword evidence="2" id="KW-1185">Reference proteome</keyword>
<dbReference type="Proteomes" id="UP001163223">
    <property type="component" value="Chromosome"/>
</dbReference>
<evidence type="ECO:0000313" key="2">
    <source>
        <dbReference type="Proteomes" id="UP001163223"/>
    </source>
</evidence>
<gene>
    <name evidence="1" type="ORF">OXU80_05030</name>
</gene>
<protein>
    <submittedName>
        <fullName evidence="1">DUF995 domain-containing protein</fullName>
    </submittedName>
</protein>
<proteinExistence type="predicted"/>
<reference evidence="1" key="1">
    <citation type="submission" date="2022-11" db="EMBL/GenBank/DDBJ databases">
        <title>beta-Carotene-producing bacterium, Jeongeuplla avenae sp. nov., alleviates the salt stress of Arabidopsis seedlings.</title>
        <authorList>
            <person name="Jiang L."/>
            <person name="Lee J."/>
        </authorList>
    </citation>
    <scope>NUCLEOTIDE SEQUENCE</scope>
    <source>
        <strain evidence="1">DY_R2A_6</strain>
    </source>
</reference>
<accession>A0ACD4NSG9</accession>
<sequence>MSPAYRLIESSLLILAFLSTSTWSAQLPAISRPADAAAIRQIYAGKTWAWKKRPTGIYFAPSGALQAYENAPDERVGTGSWRVDDKGRLCVDIRWQRTAGGDSRHKSCWSHRRVGSVIWKQHDARSEWYSVSGRSREGGRISDGDRISPAVDRARARR</sequence>
<evidence type="ECO:0000313" key="1">
    <source>
        <dbReference type="EMBL" id="WAJ29600.1"/>
    </source>
</evidence>
<dbReference type="EMBL" id="CP113520">
    <property type="protein sequence ID" value="WAJ29600.1"/>
    <property type="molecule type" value="Genomic_DNA"/>
</dbReference>